<dbReference type="GO" id="GO:0050839">
    <property type="term" value="F:cell adhesion molecule binding"/>
    <property type="evidence" value="ECO:0007669"/>
    <property type="project" value="TreeGrafter"/>
</dbReference>
<dbReference type="PANTHER" id="PTHR10398">
    <property type="entry name" value="AFADIN"/>
    <property type="match status" value="1"/>
</dbReference>
<dbReference type="GO" id="GO:0005912">
    <property type="term" value="C:adherens junction"/>
    <property type="evidence" value="ECO:0007669"/>
    <property type="project" value="TreeGrafter"/>
</dbReference>
<dbReference type="SMART" id="SM00314">
    <property type="entry name" value="RA"/>
    <property type="match status" value="1"/>
</dbReference>
<dbReference type="Proteomes" id="UP000095283">
    <property type="component" value="Unplaced"/>
</dbReference>
<dbReference type="Gene3D" id="3.10.20.90">
    <property type="entry name" value="Phosphatidylinositol 3-kinase Catalytic Subunit, Chain A, domain 1"/>
    <property type="match status" value="1"/>
</dbReference>
<evidence type="ECO:0000313" key="3">
    <source>
        <dbReference type="WBParaSite" id="Hba_17023"/>
    </source>
</evidence>
<dbReference type="InterPro" id="IPR000159">
    <property type="entry name" value="RA_dom"/>
</dbReference>
<reference evidence="3" key="1">
    <citation type="submission" date="2016-11" db="UniProtKB">
        <authorList>
            <consortium name="WormBaseParasite"/>
        </authorList>
    </citation>
    <scope>IDENTIFICATION</scope>
</reference>
<dbReference type="InterPro" id="IPR028842">
    <property type="entry name" value="Afadin"/>
</dbReference>
<dbReference type="GO" id="GO:0007165">
    <property type="term" value="P:signal transduction"/>
    <property type="evidence" value="ECO:0007669"/>
    <property type="project" value="InterPro"/>
</dbReference>
<dbReference type="AlphaFoldDB" id="A0A1I7XHN8"/>
<protein>
    <submittedName>
        <fullName evidence="3">Ras-associating domain-containing protein</fullName>
    </submittedName>
</protein>
<dbReference type="SUPFAM" id="SSF49879">
    <property type="entry name" value="SMAD/FHA domain"/>
    <property type="match status" value="1"/>
</dbReference>
<evidence type="ECO:0000313" key="2">
    <source>
        <dbReference type="Proteomes" id="UP000095283"/>
    </source>
</evidence>
<keyword evidence="2" id="KW-1185">Reference proteome</keyword>
<organism evidence="2 3">
    <name type="scientific">Heterorhabditis bacteriophora</name>
    <name type="common">Entomopathogenic nematode worm</name>
    <dbReference type="NCBI Taxonomy" id="37862"/>
    <lineage>
        <taxon>Eukaryota</taxon>
        <taxon>Metazoa</taxon>
        <taxon>Ecdysozoa</taxon>
        <taxon>Nematoda</taxon>
        <taxon>Chromadorea</taxon>
        <taxon>Rhabditida</taxon>
        <taxon>Rhabditina</taxon>
        <taxon>Rhabditomorpha</taxon>
        <taxon>Strongyloidea</taxon>
        <taxon>Heterorhabditidae</taxon>
        <taxon>Heterorhabditis</taxon>
    </lineage>
</organism>
<dbReference type="PANTHER" id="PTHR10398:SF2">
    <property type="entry name" value="AFADIN"/>
    <property type="match status" value="1"/>
</dbReference>
<sequence length="339" mass="38011">MSSLSTERDQLAILVKQWNENRVELFRLSYPTEDGGERVLTKCVRVSSTATTRAVVEALTEKFLPDLKMLTDDHYSLWEVCKLCCFFLHNCLVSSFFKGGSLKIYGGELVPSRPYVTILVSMKDRADRILIEALEKYGLDCCNPDDFVLVEMSTSTDQRRSLSDLREVEGRIIGPDEIPLIDMASRNGNESETYLAIKKKPTNYRITSTLRDSLIPSEATTTSMILIDPTLLILGPNGVPIQPLQSLQIRPGVTEIGSDRALSKFSAQNICLEGREVRGRHCVITYMDRVVTITPSASDATIEQSYNEVKLQTDYSQLTQSMYATSTAMACSCIQMYTY</sequence>
<evidence type="ECO:0000259" key="1">
    <source>
        <dbReference type="PROSITE" id="PS50200"/>
    </source>
</evidence>
<dbReference type="GO" id="GO:0032880">
    <property type="term" value="P:regulation of protein localization"/>
    <property type="evidence" value="ECO:0007669"/>
    <property type="project" value="TreeGrafter"/>
</dbReference>
<dbReference type="Pfam" id="PF00788">
    <property type="entry name" value="RA"/>
    <property type="match status" value="2"/>
</dbReference>
<dbReference type="PROSITE" id="PS50200">
    <property type="entry name" value="RA"/>
    <property type="match status" value="1"/>
</dbReference>
<dbReference type="SUPFAM" id="SSF54236">
    <property type="entry name" value="Ubiquitin-like"/>
    <property type="match status" value="1"/>
</dbReference>
<dbReference type="WBParaSite" id="Hba_17023">
    <property type="protein sequence ID" value="Hba_17023"/>
    <property type="gene ID" value="Hba_17023"/>
</dbReference>
<dbReference type="InterPro" id="IPR029071">
    <property type="entry name" value="Ubiquitin-like_domsf"/>
</dbReference>
<accession>A0A1I7XHN8</accession>
<dbReference type="InterPro" id="IPR008984">
    <property type="entry name" value="SMAD_FHA_dom_sf"/>
</dbReference>
<name>A0A1I7XHN8_HETBA</name>
<proteinExistence type="predicted"/>
<dbReference type="Gene3D" id="2.60.200.20">
    <property type="match status" value="1"/>
</dbReference>
<feature type="domain" description="Ras-associating" evidence="1">
    <location>
        <begin position="98"/>
        <end position="202"/>
    </location>
</feature>